<organism evidence="1 2">
    <name type="scientific">Desulfonema magnum</name>
    <dbReference type="NCBI Taxonomy" id="45655"/>
    <lineage>
        <taxon>Bacteria</taxon>
        <taxon>Pseudomonadati</taxon>
        <taxon>Thermodesulfobacteriota</taxon>
        <taxon>Desulfobacteria</taxon>
        <taxon>Desulfobacterales</taxon>
        <taxon>Desulfococcaceae</taxon>
        <taxon>Desulfonema</taxon>
    </lineage>
</organism>
<keyword evidence="2" id="KW-1185">Reference proteome</keyword>
<dbReference type="KEGG" id="dmm:dnm_066490"/>
<proteinExistence type="predicted"/>
<sequence length="44" mass="4886">MSSVTHRISFGKKGLHCASPVHNDKTVPNIWKRGTVASDISFKF</sequence>
<evidence type="ECO:0000313" key="1">
    <source>
        <dbReference type="EMBL" id="QTA90589.1"/>
    </source>
</evidence>
<dbReference type="AlphaFoldDB" id="A0A975BRM8"/>
<name>A0A975BRM8_9BACT</name>
<protein>
    <submittedName>
        <fullName evidence="1">Uncharacterized protein</fullName>
    </submittedName>
</protein>
<dbReference type="Proteomes" id="UP000663722">
    <property type="component" value="Chromosome"/>
</dbReference>
<dbReference type="EMBL" id="CP061800">
    <property type="protein sequence ID" value="QTA90589.1"/>
    <property type="molecule type" value="Genomic_DNA"/>
</dbReference>
<accession>A0A975BRM8</accession>
<evidence type="ECO:0000313" key="2">
    <source>
        <dbReference type="Proteomes" id="UP000663722"/>
    </source>
</evidence>
<gene>
    <name evidence="1" type="ORF">dnm_066490</name>
</gene>
<reference evidence="1" key="1">
    <citation type="journal article" date="2021" name="Microb. Physiol.">
        <title>Proteogenomic Insights into the Physiology of Marine, Sulfate-Reducing, Filamentous Desulfonema limicola and Desulfonema magnum.</title>
        <authorList>
            <person name="Schnaars V."/>
            <person name="Wohlbrand L."/>
            <person name="Scheve S."/>
            <person name="Hinrichs C."/>
            <person name="Reinhardt R."/>
            <person name="Rabus R."/>
        </authorList>
    </citation>
    <scope>NUCLEOTIDE SEQUENCE</scope>
    <source>
        <strain evidence="1">4be13</strain>
    </source>
</reference>